<evidence type="ECO:0000259" key="4">
    <source>
        <dbReference type="Pfam" id="PF00669"/>
    </source>
</evidence>
<dbReference type="AlphaFoldDB" id="A0A0H1RGM4"/>
<dbReference type="GO" id="GO:0005576">
    <property type="term" value="C:extracellular region"/>
    <property type="evidence" value="ECO:0007669"/>
    <property type="project" value="UniProtKB-SubCell"/>
</dbReference>
<evidence type="ECO:0000256" key="3">
    <source>
        <dbReference type="RuleBase" id="RU362073"/>
    </source>
</evidence>
<organism evidence="6 7">
    <name type="scientific">Microvirga vignae</name>
    <dbReference type="NCBI Taxonomy" id="1225564"/>
    <lineage>
        <taxon>Bacteria</taxon>
        <taxon>Pseudomonadati</taxon>
        <taxon>Pseudomonadota</taxon>
        <taxon>Alphaproteobacteria</taxon>
        <taxon>Hyphomicrobiales</taxon>
        <taxon>Methylobacteriaceae</taxon>
        <taxon>Microvirga</taxon>
    </lineage>
</organism>
<keyword evidence="2 3" id="KW-0975">Bacterial flagellum</keyword>
<proteinExistence type="inferred from homology"/>
<dbReference type="STRING" id="1225564.AA309_03485"/>
<dbReference type="PANTHER" id="PTHR42792:SF1">
    <property type="entry name" value="FLAGELLAR HOOK-ASSOCIATED PROTEIN 3"/>
    <property type="match status" value="1"/>
</dbReference>
<accession>A0A0H1RGM4</accession>
<dbReference type="InterPro" id="IPR046358">
    <property type="entry name" value="Flagellin_C"/>
</dbReference>
<comment type="function">
    <text evidence="3">Flagellin is the subunit protein which polymerizes to form the filaments of bacterial flagella.</text>
</comment>
<dbReference type="GO" id="GO:0009288">
    <property type="term" value="C:bacterial-type flagellum"/>
    <property type="evidence" value="ECO:0007669"/>
    <property type="project" value="UniProtKB-SubCell"/>
</dbReference>
<dbReference type="Proteomes" id="UP000035489">
    <property type="component" value="Unassembled WGS sequence"/>
</dbReference>
<dbReference type="Pfam" id="PF00700">
    <property type="entry name" value="Flagellin_C"/>
    <property type="match status" value="1"/>
</dbReference>
<evidence type="ECO:0000313" key="6">
    <source>
        <dbReference type="EMBL" id="KLK94318.1"/>
    </source>
</evidence>
<dbReference type="EMBL" id="LCYG01000014">
    <property type="protein sequence ID" value="KLK94318.1"/>
    <property type="molecule type" value="Genomic_DNA"/>
</dbReference>
<name>A0A0H1RGM4_9HYPH</name>
<comment type="caution">
    <text evidence="6">The sequence shown here is derived from an EMBL/GenBank/DDBJ whole genome shotgun (WGS) entry which is preliminary data.</text>
</comment>
<protein>
    <recommendedName>
        <fullName evidence="3">Flagellin</fullName>
    </recommendedName>
</protein>
<sequence length="344" mass="37614">MKTTFISSTTLWNSPRSTLDKLQSELVKANKEVVTGRHMDVGLALGRKTGKSLSLRQERASLDALTDSNTSATLRLRSTSAALDQVRGGADNFKNALIGMHVGAQDVPLIQSQARAGLNKLIANLNENVGSQYLFGGVNSKVGPLKAYEDGFQTAVNGAFLTHFTFPQTDPRVADITPAQMQAFIDGPLADLFENQWEGTWSNASDQNIQSLISPTQRVETSANANETAFRELAKAYVMTFDLGIERLNDQTRSYLLDRVVGTLGGGVSGVTELQADLGTAQRKIDDANERMSLQKTFFEERITNYEAIDPAEAKVRVDQLSTQLQTSYSLTAQLNRLSLISFL</sequence>
<dbReference type="Pfam" id="PF00669">
    <property type="entry name" value="Flagellin_N"/>
    <property type="match status" value="1"/>
</dbReference>
<dbReference type="NCBIfam" id="NF004669">
    <property type="entry name" value="PRK06008.1"/>
    <property type="match status" value="1"/>
</dbReference>
<dbReference type="PATRIC" id="fig|1225564.3.peg.941"/>
<evidence type="ECO:0000313" key="7">
    <source>
        <dbReference type="Proteomes" id="UP000035489"/>
    </source>
</evidence>
<keyword evidence="3" id="KW-0964">Secreted</keyword>
<dbReference type="RefSeq" id="WP_047187608.1">
    <property type="nucleotide sequence ID" value="NZ_LCYG01000014.1"/>
</dbReference>
<dbReference type="PANTHER" id="PTHR42792">
    <property type="entry name" value="FLAGELLIN"/>
    <property type="match status" value="1"/>
</dbReference>
<gene>
    <name evidence="6" type="ORF">AA309_03485</name>
</gene>
<comment type="similarity">
    <text evidence="1 3">Belongs to the bacterial flagellin family.</text>
</comment>
<feature type="domain" description="Flagellin N-terminal" evidence="4">
    <location>
        <begin position="6"/>
        <end position="139"/>
    </location>
</feature>
<evidence type="ECO:0000259" key="5">
    <source>
        <dbReference type="Pfam" id="PF00700"/>
    </source>
</evidence>
<dbReference type="InterPro" id="IPR001029">
    <property type="entry name" value="Flagellin_N"/>
</dbReference>
<evidence type="ECO:0000256" key="1">
    <source>
        <dbReference type="ARBA" id="ARBA00005709"/>
    </source>
</evidence>
<dbReference type="SUPFAM" id="SSF64518">
    <property type="entry name" value="Phase 1 flagellin"/>
    <property type="match status" value="1"/>
</dbReference>
<dbReference type="OrthoDB" id="8004955at2"/>
<feature type="domain" description="Flagellin C-terminal" evidence="5">
    <location>
        <begin position="267"/>
        <end position="344"/>
    </location>
</feature>
<comment type="subcellular location">
    <subcellularLocation>
        <location evidence="3">Secreted</location>
    </subcellularLocation>
    <subcellularLocation>
        <location evidence="3">Bacterial flagellum</location>
    </subcellularLocation>
</comment>
<evidence type="ECO:0000256" key="2">
    <source>
        <dbReference type="ARBA" id="ARBA00023143"/>
    </source>
</evidence>
<dbReference type="InterPro" id="IPR001492">
    <property type="entry name" value="Flagellin"/>
</dbReference>
<dbReference type="Gene3D" id="1.20.1330.10">
    <property type="entry name" value="f41 fragment of flagellin, N-terminal domain"/>
    <property type="match status" value="1"/>
</dbReference>
<reference evidence="6 7" key="1">
    <citation type="submission" date="2015-05" db="EMBL/GenBank/DDBJ databases">
        <title>Draft genome sequence of Microvirga vignae strain BR3299, a novel nitrogen fixing bacteria isolated from Brazil semi-aired region.</title>
        <authorList>
            <person name="Zilli J.E."/>
            <person name="Passos S.R."/>
            <person name="Leite J."/>
            <person name="Baldani J.I."/>
            <person name="Xavier G.R."/>
            <person name="Rumjaneck N.G."/>
            <person name="Simoes-Araujo J.L."/>
        </authorList>
    </citation>
    <scope>NUCLEOTIDE SEQUENCE [LARGE SCALE GENOMIC DNA]</scope>
    <source>
        <strain evidence="6 7">BR3299</strain>
    </source>
</reference>
<dbReference type="GO" id="GO:0005198">
    <property type="term" value="F:structural molecule activity"/>
    <property type="evidence" value="ECO:0007669"/>
    <property type="project" value="UniProtKB-UniRule"/>
</dbReference>
<keyword evidence="7" id="KW-1185">Reference proteome</keyword>